<comment type="caution">
    <text evidence="2">The sequence shown here is derived from an EMBL/GenBank/DDBJ whole genome shotgun (WGS) entry which is preliminary data.</text>
</comment>
<feature type="chain" id="PRO_5043574011" evidence="1">
    <location>
        <begin position="23"/>
        <end position="78"/>
    </location>
</feature>
<evidence type="ECO:0000313" key="3">
    <source>
        <dbReference type="Proteomes" id="UP001360560"/>
    </source>
</evidence>
<dbReference type="RefSeq" id="XP_064854841.1">
    <property type="nucleotide sequence ID" value="XM_064998769.1"/>
</dbReference>
<gene>
    <name evidence="2" type="ORF">DASC09_051700</name>
</gene>
<name>A0AAV5QTB6_9ASCO</name>
<feature type="signal peptide" evidence="1">
    <location>
        <begin position="1"/>
        <end position="22"/>
    </location>
</feature>
<evidence type="ECO:0000313" key="2">
    <source>
        <dbReference type="EMBL" id="GMM37845.1"/>
    </source>
</evidence>
<sequence length="78" mass="7884">MQFTSTLVTFAIIFSGISSAATVNNTTNGTSFIEYPGSNISVSNISNITTYDGAAASNFKVGGTSALVVMVAVAAVLV</sequence>
<dbReference type="Proteomes" id="UP001360560">
    <property type="component" value="Unassembled WGS sequence"/>
</dbReference>
<dbReference type="AlphaFoldDB" id="A0AAV5QTB6"/>
<evidence type="ECO:0000256" key="1">
    <source>
        <dbReference type="SAM" id="SignalP"/>
    </source>
</evidence>
<dbReference type="GeneID" id="90075820"/>
<proteinExistence type="predicted"/>
<organism evidence="2 3">
    <name type="scientific">Saccharomycopsis crataegensis</name>
    <dbReference type="NCBI Taxonomy" id="43959"/>
    <lineage>
        <taxon>Eukaryota</taxon>
        <taxon>Fungi</taxon>
        <taxon>Dikarya</taxon>
        <taxon>Ascomycota</taxon>
        <taxon>Saccharomycotina</taxon>
        <taxon>Saccharomycetes</taxon>
        <taxon>Saccharomycopsidaceae</taxon>
        <taxon>Saccharomycopsis</taxon>
    </lineage>
</organism>
<keyword evidence="1" id="KW-0732">Signal</keyword>
<dbReference type="EMBL" id="BTFZ01000012">
    <property type="protein sequence ID" value="GMM37845.1"/>
    <property type="molecule type" value="Genomic_DNA"/>
</dbReference>
<reference evidence="2 3" key="1">
    <citation type="journal article" date="2023" name="Elife">
        <title>Identification of key yeast species and microbe-microbe interactions impacting larval growth of Drosophila in the wild.</title>
        <authorList>
            <person name="Mure A."/>
            <person name="Sugiura Y."/>
            <person name="Maeda R."/>
            <person name="Honda K."/>
            <person name="Sakurai N."/>
            <person name="Takahashi Y."/>
            <person name="Watada M."/>
            <person name="Katoh T."/>
            <person name="Gotoh A."/>
            <person name="Gotoh Y."/>
            <person name="Taniguchi I."/>
            <person name="Nakamura K."/>
            <person name="Hayashi T."/>
            <person name="Katayama T."/>
            <person name="Uemura T."/>
            <person name="Hattori Y."/>
        </authorList>
    </citation>
    <scope>NUCLEOTIDE SEQUENCE [LARGE SCALE GENOMIC DNA]</scope>
    <source>
        <strain evidence="2 3">SC-9</strain>
    </source>
</reference>
<accession>A0AAV5QTB6</accession>
<keyword evidence="3" id="KW-1185">Reference proteome</keyword>
<protein>
    <submittedName>
        <fullName evidence="2">Uncharacterized protein</fullName>
    </submittedName>
</protein>